<accession>A0ABQ4NB54</accession>
<protein>
    <recommendedName>
        <fullName evidence="2 6">L-glutamate gamma-semialdehyde dehydrogenase</fullName>
        <ecNumber evidence="2 6">1.2.1.88</ecNumber>
    </recommendedName>
</protein>
<dbReference type="PROSITE" id="PS00070">
    <property type="entry name" value="ALDEHYDE_DEHYDR_CYS"/>
    <property type="match status" value="1"/>
</dbReference>
<dbReference type="Pfam" id="PF00171">
    <property type="entry name" value="Aldedh"/>
    <property type="match status" value="1"/>
</dbReference>
<dbReference type="NCBIfam" id="NF002852">
    <property type="entry name" value="PRK03137.1"/>
    <property type="match status" value="1"/>
</dbReference>
<evidence type="ECO:0000256" key="3">
    <source>
        <dbReference type="ARBA" id="ARBA00023002"/>
    </source>
</evidence>
<reference evidence="8 9" key="1">
    <citation type="submission" date="2021-04" db="EMBL/GenBank/DDBJ databases">
        <title>Draft genome sequence of Paenibacillus cisolokensis, LC2-13A.</title>
        <authorList>
            <person name="Uke A."/>
            <person name="Chhe C."/>
            <person name="Baramee S."/>
            <person name="Kosugi A."/>
        </authorList>
    </citation>
    <scope>NUCLEOTIDE SEQUENCE [LARGE SCALE GENOMIC DNA]</scope>
    <source>
        <strain evidence="8 9">LC2-13A</strain>
    </source>
</reference>
<dbReference type="PANTHER" id="PTHR42862">
    <property type="entry name" value="DELTA-1-PYRROLINE-5-CARBOXYLATE DEHYDROGENASE 1, ISOFORM A-RELATED"/>
    <property type="match status" value="1"/>
</dbReference>
<evidence type="ECO:0000256" key="4">
    <source>
        <dbReference type="ARBA" id="ARBA00023027"/>
    </source>
</evidence>
<evidence type="ECO:0000256" key="1">
    <source>
        <dbReference type="ARBA" id="ARBA00004786"/>
    </source>
</evidence>
<dbReference type="PANTHER" id="PTHR42862:SF1">
    <property type="entry name" value="DELTA-1-PYRROLINE-5-CARBOXYLATE DEHYDROGENASE 2, ISOFORM A-RELATED"/>
    <property type="match status" value="1"/>
</dbReference>
<keyword evidence="4" id="KW-0520">NAD</keyword>
<keyword evidence="9" id="KW-1185">Reference proteome</keyword>
<evidence type="ECO:0000313" key="9">
    <source>
        <dbReference type="Proteomes" id="UP000680304"/>
    </source>
</evidence>
<organism evidence="8 9">
    <name type="scientific">Paenibacillus cisolokensis</name>
    <dbReference type="NCBI Taxonomy" id="1658519"/>
    <lineage>
        <taxon>Bacteria</taxon>
        <taxon>Bacillati</taxon>
        <taxon>Bacillota</taxon>
        <taxon>Bacilli</taxon>
        <taxon>Bacillales</taxon>
        <taxon>Paenibacillaceae</taxon>
        <taxon>Paenibacillus</taxon>
    </lineage>
</organism>
<sequence length="521" mass="57102">MKVPFANEPLTDFTEERNRLAFEAALRTVERQLGQTYPIRIGGKEIVTDNKIVSFDPAAKERIVGFVSQGDAGLAEEAIRTAERTFHTWKRYTPDERARYLYKAAAIMRRKKHEFSAWMVYEAGKTWAEADADTAEAIDFMEFYGREMQRLGRPQPLTRIPDEDNELYYMPLGVGIVIPPWNFPLAITVGMTTAAVVAGNTVVLKPASPTPVIAAKFAEVLREAGLPDGVVNFLPAPGGTVGDFMVGHPLTRFISFTGSRDVGLRINERAAQTAPGQKWIKRVVAEMGGKDSIVVDRDCDLDLAAETITASAFGFSGQKCSACSRAIVHEDVYDRVLEKVADRTSRLVVGDPAKWATNVGPVIDEKAFRKIEEYIRVGRQEGRLVIGGGTGDPAGYFIEPTVFADVDPDARIAQEEIFGPVVAFIKAASFDEALAYANNTEYGLTGAVISRNRDHLELARREFLPAICTSTANAQELLSASTRSAVSICPAPIRKPAAATICCCSPRRSSCRKMVVERKVA</sequence>
<evidence type="ECO:0000256" key="2">
    <source>
        <dbReference type="ARBA" id="ARBA00012884"/>
    </source>
</evidence>
<dbReference type="InterPro" id="IPR050485">
    <property type="entry name" value="Proline_metab_enzyme"/>
</dbReference>
<keyword evidence="3" id="KW-0560">Oxidoreductase</keyword>
<comment type="catalytic activity">
    <reaction evidence="5">
        <text>L-glutamate 5-semialdehyde + NAD(+) + H2O = L-glutamate + NADH + 2 H(+)</text>
        <dbReference type="Rhea" id="RHEA:30235"/>
        <dbReference type="ChEBI" id="CHEBI:15377"/>
        <dbReference type="ChEBI" id="CHEBI:15378"/>
        <dbReference type="ChEBI" id="CHEBI:29985"/>
        <dbReference type="ChEBI" id="CHEBI:57540"/>
        <dbReference type="ChEBI" id="CHEBI:57945"/>
        <dbReference type="ChEBI" id="CHEBI:58066"/>
        <dbReference type="EC" id="1.2.1.88"/>
    </reaction>
</comment>
<dbReference type="SUPFAM" id="SSF53720">
    <property type="entry name" value="ALDH-like"/>
    <property type="match status" value="1"/>
</dbReference>
<comment type="pathway">
    <text evidence="1">Amino-acid degradation; L-proline degradation into L-glutamate; L-glutamate from L-proline: step 2/2.</text>
</comment>
<name>A0ABQ4NB54_9BACL</name>
<dbReference type="InterPro" id="IPR016161">
    <property type="entry name" value="Ald_DH/histidinol_DH"/>
</dbReference>
<proteinExistence type="predicted"/>
<dbReference type="InterPro" id="IPR015590">
    <property type="entry name" value="Aldehyde_DH_dom"/>
</dbReference>
<dbReference type="InterPro" id="IPR016163">
    <property type="entry name" value="Ald_DH_C"/>
</dbReference>
<dbReference type="InterPro" id="IPR005932">
    <property type="entry name" value="RocA"/>
</dbReference>
<evidence type="ECO:0000259" key="7">
    <source>
        <dbReference type="Pfam" id="PF00171"/>
    </source>
</evidence>
<feature type="domain" description="Aldehyde dehydrogenase" evidence="7">
    <location>
        <begin position="50"/>
        <end position="461"/>
    </location>
</feature>
<evidence type="ECO:0000256" key="5">
    <source>
        <dbReference type="ARBA" id="ARBA00048142"/>
    </source>
</evidence>
<dbReference type="Proteomes" id="UP000680304">
    <property type="component" value="Unassembled WGS sequence"/>
</dbReference>
<dbReference type="NCBIfam" id="TIGR01237">
    <property type="entry name" value="D1pyr5carbox2"/>
    <property type="match status" value="1"/>
</dbReference>
<gene>
    <name evidence="8" type="primary">rocA</name>
    <name evidence="8" type="ORF">PACILC2_40210</name>
</gene>
<evidence type="ECO:0000256" key="6">
    <source>
        <dbReference type="NCBIfam" id="TIGR01237"/>
    </source>
</evidence>
<dbReference type="Gene3D" id="3.40.605.10">
    <property type="entry name" value="Aldehyde Dehydrogenase, Chain A, domain 1"/>
    <property type="match status" value="1"/>
</dbReference>
<comment type="caution">
    <text evidence="8">The sequence shown here is derived from an EMBL/GenBank/DDBJ whole genome shotgun (WGS) entry which is preliminary data.</text>
</comment>
<dbReference type="EMBL" id="BOVJ01000133">
    <property type="protein sequence ID" value="GIQ65453.1"/>
    <property type="molecule type" value="Genomic_DNA"/>
</dbReference>
<dbReference type="CDD" id="cd07124">
    <property type="entry name" value="ALDH_PutA-P5CDH-RocA"/>
    <property type="match status" value="1"/>
</dbReference>
<dbReference type="InterPro" id="IPR016162">
    <property type="entry name" value="Ald_DH_N"/>
</dbReference>
<evidence type="ECO:0000313" key="8">
    <source>
        <dbReference type="EMBL" id="GIQ65453.1"/>
    </source>
</evidence>
<dbReference type="InterPro" id="IPR016160">
    <property type="entry name" value="Ald_DH_CS_CYS"/>
</dbReference>
<dbReference type="EC" id="1.2.1.88" evidence="2 6"/>
<dbReference type="Gene3D" id="3.40.309.10">
    <property type="entry name" value="Aldehyde Dehydrogenase, Chain A, domain 2"/>
    <property type="match status" value="1"/>
</dbReference>